<reference evidence="5 6" key="1">
    <citation type="submission" date="2017-03" db="EMBL/GenBank/DDBJ databases">
        <authorList>
            <person name="Afonso C.L."/>
            <person name="Miller P.J."/>
            <person name="Scott M.A."/>
            <person name="Spackman E."/>
            <person name="Goraichik I."/>
            <person name="Dimitrov K.M."/>
            <person name="Suarez D.L."/>
            <person name="Swayne D.E."/>
        </authorList>
    </citation>
    <scope>NUCLEOTIDE SEQUENCE [LARGE SCALE GENOMIC DNA]</scope>
    <source>
        <strain evidence="5 6">CECT 7450</strain>
    </source>
</reference>
<dbReference type="Pfam" id="PF04828">
    <property type="entry name" value="GFA"/>
    <property type="match status" value="1"/>
</dbReference>
<evidence type="ECO:0000313" key="6">
    <source>
        <dbReference type="Proteomes" id="UP000193061"/>
    </source>
</evidence>
<dbReference type="RefSeq" id="WP_085806593.1">
    <property type="nucleotide sequence ID" value="NZ_FWFX01000009.1"/>
</dbReference>
<feature type="domain" description="CENP-V/GFA" evidence="4">
    <location>
        <begin position="4"/>
        <end position="113"/>
    </location>
</feature>
<dbReference type="InterPro" id="IPR052355">
    <property type="entry name" value="CENP-V-like"/>
</dbReference>
<keyword evidence="3" id="KW-0862">Zinc</keyword>
<dbReference type="Proteomes" id="UP000193061">
    <property type="component" value="Unassembled WGS sequence"/>
</dbReference>
<dbReference type="PANTHER" id="PTHR28620:SF1">
    <property type="entry name" value="CENP-V_GFA DOMAIN-CONTAINING PROTEIN"/>
    <property type="match status" value="1"/>
</dbReference>
<dbReference type="EC" id="4.4.1.22" evidence="5"/>
<protein>
    <submittedName>
        <fullName evidence="5">Putative glutathione-dependent formaldehyde-activating enzyme</fullName>
        <ecNumber evidence="5">4.4.1.22</ecNumber>
    </submittedName>
</protein>
<gene>
    <name evidence="5" type="ORF">ROA7450_02991</name>
</gene>
<dbReference type="SUPFAM" id="SSF51316">
    <property type="entry name" value="Mss4-like"/>
    <property type="match status" value="1"/>
</dbReference>
<evidence type="ECO:0000256" key="3">
    <source>
        <dbReference type="ARBA" id="ARBA00022833"/>
    </source>
</evidence>
<organism evidence="5 6">
    <name type="scientific">Roseovarius albus</name>
    <dbReference type="NCBI Taxonomy" id="1247867"/>
    <lineage>
        <taxon>Bacteria</taxon>
        <taxon>Pseudomonadati</taxon>
        <taxon>Pseudomonadota</taxon>
        <taxon>Alphaproteobacteria</taxon>
        <taxon>Rhodobacterales</taxon>
        <taxon>Roseobacteraceae</taxon>
        <taxon>Roseovarius</taxon>
    </lineage>
</organism>
<dbReference type="InterPro" id="IPR011057">
    <property type="entry name" value="Mss4-like_sf"/>
</dbReference>
<name>A0A1X6ZP66_9RHOB</name>
<dbReference type="PROSITE" id="PS51891">
    <property type="entry name" value="CENP_V_GFA"/>
    <property type="match status" value="1"/>
</dbReference>
<keyword evidence="6" id="KW-1185">Reference proteome</keyword>
<dbReference type="OrthoDB" id="9807246at2"/>
<evidence type="ECO:0000256" key="2">
    <source>
        <dbReference type="ARBA" id="ARBA00022723"/>
    </source>
</evidence>
<keyword evidence="2" id="KW-0479">Metal-binding</keyword>
<dbReference type="PANTHER" id="PTHR28620">
    <property type="entry name" value="CENTROMERE PROTEIN V"/>
    <property type="match status" value="1"/>
</dbReference>
<keyword evidence="5" id="KW-0456">Lyase</keyword>
<proteinExistence type="inferred from homology"/>
<accession>A0A1X6ZP66</accession>
<dbReference type="Gene3D" id="2.170.150.70">
    <property type="match status" value="1"/>
</dbReference>
<sequence>MAHYTGRCHCGAAQFEFSAPEITDAMLCDCSICRRKGGALSTFLVPPDALNITGELETLKTYQFGTSIARHHFCGDCGIHIFVETRLNPGQYRINLGCIDEVDVMELPAQIYDGKSL</sequence>
<evidence type="ECO:0000313" key="5">
    <source>
        <dbReference type="EMBL" id="SLN57415.1"/>
    </source>
</evidence>
<evidence type="ECO:0000256" key="1">
    <source>
        <dbReference type="ARBA" id="ARBA00005495"/>
    </source>
</evidence>
<dbReference type="AlphaFoldDB" id="A0A1X6ZP66"/>
<dbReference type="GO" id="GO:0046872">
    <property type="term" value="F:metal ion binding"/>
    <property type="evidence" value="ECO:0007669"/>
    <property type="project" value="UniProtKB-KW"/>
</dbReference>
<comment type="similarity">
    <text evidence="1">Belongs to the Gfa family.</text>
</comment>
<dbReference type="GO" id="GO:0051907">
    <property type="term" value="F:S-(hydroxymethyl)glutathione synthase activity"/>
    <property type="evidence" value="ECO:0007669"/>
    <property type="project" value="UniProtKB-EC"/>
</dbReference>
<dbReference type="EMBL" id="FWFX01000009">
    <property type="protein sequence ID" value="SLN57415.1"/>
    <property type="molecule type" value="Genomic_DNA"/>
</dbReference>
<dbReference type="InterPro" id="IPR006913">
    <property type="entry name" value="CENP-V/GFA"/>
</dbReference>
<evidence type="ECO:0000259" key="4">
    <source>
        <dbReference type="PROSITE" id="PS51891"/>
    </source>
</evidence>